<accession>A0A0M6WRG4</accession>
<dbReference type="RefSeq" id="WP_082413883.1">
    <property type="nucleotide sequence ID" value="NZ_CP173697.1"/>
</dbReference>
<organism evidence="1 2">
    <name type="scientific">Roseburia faecis</name>
    <dbReference type="NCBI Taxonomy" id="301302"/>
    <lineage>
        <taxon>Bacteria</taxon>
        <taxon>Bacillati</taxon>
        <taxon>Bacillota</taxon>
        <taxon>Clostridia</taxon>
        <taxon>Lachnospirales</taxon>
        <taxon>Lachnospiraceae</taxon>
        <taxon>Roseburia</taxon>
    </lineage>
</organism>
<name>A0A0M6WRG4_9FIRM</name>
<evidence type="ECO:0000313" key="1">
    <source>
        <dbReference type="EMBL" id="CRL40292.1"/>
    </source>
</evidence>
<dbReference type="InterPro" id="IPR024523">
    <property type="entry name" value="DUF3793"/>
</dbReference>
<reference evidence="2" key="1">
    <citation type="submission" date="2015-05" db="EMBL/GenBank/DDBJ databases">
        <authorList>
            <consortium name="Pathogen Informatics"/>
        </authorList>
    </citation>
    <scope>NUCLEOTIDE SEQUENCE [LARGE SCALE GENOMIC DNA]</scope>
    <source>
        <strain evidence="2">M72</strain>
    </source>
</reference>
<dbReference type="EMBL" id="CVRR01000033">
    <property type="protein sequence ID" value="CRL40292.1"/>
    <property type="molecule type" value="Genomic_DNA"/>
</dbReference>
<sequence length="212" mass="25272">MSREIWEIMRKLRGDEIELQIAFQCAPLITGLKESNLLNIKKQDYQRMKDIFKESELTIYPLGIHAGKITVFLYHRERLEKFFSGESVLALLHEIGYIDTDLKQVLLVFRTHYQQYLKEKKVFPHEMGLLLGYPPEDVKGFIHNQGKNYLYSGYWKVYDRPHEKIRLFQKYEHSREKLIQLLSYGMRIEEIIAICSNTEIWQLVDCDCQYAS</sequence>
<evidence type="ECO:0008006" key="3">
    <source>
        <dbReference type="Google" id="ProtNLM"/>
    </source>
</evidence>
<dbReference type="Pfam" id="PF12672">
    <property type="entry name" value="DUF3793"/>
    <property type="match status" value="1"/>
</dbReference>
<dbReference type="STRING" id="301302.ERS852420_02185"/>
<protein>
    <recommendedName>
        <fullName evidence="3">DUF3793 family protein</fullName>
    </recommendedName>
</protein>
<evidence type="ECO:0000313" key="2">
    <source>
        <dbReference type="Proteomes" id="UP000049979"/>
    </source>
</evidence>
<dbReference type="AlphaFoldDB" id="A0A0M6WRG4"/>
<dbReference type="Proteomes" id="UP000049979">
    <property type="component" value="Unassembled WGS sequence"/>
</dbReference>
<keyword evidence="2" id="KW-1185">Reference proteome</keyword>
<proteinExistence type="predicted"/>
<dbReference type="OrthoDB" id="5393676at2"/>
<gene>
    <name evidence="1" type="ORF">M72_08951</name>
</gene>